<dbReference type="SUPFAM" id="SSF51735">
    <property type="entry name" value="NAD(P)-binding Rossmann-fold domains"/>
    <property type="match status" value="1"/>
</dbReference>
<protein>
    <submittedName>
        <fullName evidence="5">NAD dependent epimerase/dehydratase family protein</fullName>
    </submittedName>
</protein>
<dbReference type="AlphaFoldDB" id="A0A068THT3"/>
<dbReference type="Pfam" id="PF01370">
    <property type="entry name" value="Epimerase"/>
    <property type="match status" value="1"/>
</dbReference>
<evidence type="ECO:0000313" key="6">
    <source>
        <dbReference type="Proteomes" id="UP000028186"/>
    </source>
</evidence>
<dbReference type="HOGENOM" id="CLU_079334_0_0_5"/>
<dbReference type="Gene3D" id="3.40.50.720">
    <property type="entry name" value="NAD(P)-binding Rossmann-like Domain"/>
    <property type="match status" value="1"/>
</dbReference>
<dbReference type="eggNOG" id="COG0451">
    <property type="taxonomic scope" value="Bacteria"/>
</dbReference>
<evidence type="ECO:0000256" key="3">
    <source>
        <dbReference type="ARBA" id="ARBA00023027"/>
    </source>
</evidence>
<evidence type="ECO:0000313" key="5">
    <source>
        <dbReference type="EMBL" id="CDN57873.1"/>
    </source>
</evidence>
<keyword evidence="5" id="KW-0614">Plasmid</keyword>
<dbReference type="PATRIC" id="fig|1028801.3.peg.5645"/>
<keyword evidence="2" id="KW-0560">Oxidoreductase</keyword>
<gene>
    <name evidence="5" type="ORF">RG1141_PA10410</name>
</gene>
<dbReference type="KEGG" id="ngl:RG1141_PA10410"/>
<accession>A0A068THT3</accession>
<reference evidence="6" key="1">
    <citation type="journal article" date="2014" name="BMC Genomics">
        <title>Genome sequencing of two Neorhizobium galegae strains reveals a noeT gene responsible for the unusual acetylation of the nodulation factors.</title>
        <authorList>
            <person name="Osterman J."/>
            <person name="Marsh J."/>
            <person name="Laine P.K."/>
            <person name="Zeng Z."/>
            <person name="Alatalo E."/>
            <person name="Sullivan J.T."/>
            <person name="Young J.P."/>
            <person name="Thomas-Oates J."/>
            <person name="Paulin L."/>
            <person name="Lindstrom K."/>
        </authorList>
    </citation>
    <scope>NUCLEOTIDE SEQUENCE [LARGE SCALE GENOMIC DNA]</scope>
    <source>
        <strain evidence="6">HAMBI 1141</strain>
        <plasmid evidence="6">II</plasmid>
    </source>
</reference>
<organism evidence="5 6">
    <name type="scientific">Neorhizobium galegae bv. officinalis bv. officinalis str. HAMBI 1141</name>
    <dbReference type="NCBI Taxonomy" id="1028801"/>
    <lineage>
        <taxon>Bacteria</taxon>
        <taxon>Pseudomonadati</taxon>
        <taxon>Pseudomonadota</taxon>
        <taxon>Alphaproteobacteria</taxon>
        <taxon>Hyphomicrobiales</taxon>
        <taxon>Rhizobiaceae</taxon>
        <taxon>Rhizobium/Agrobacterium group</taxon>
        <taxon>Neorhizobium</taxon>
    </lineage>
</organism>
<name>A0A068THT3_NEOGA</name>
<geneLocation type="plasmid" evidence="6">
    <name>II</name>
</geneLocation>
<sequence>MAAAGRRILKRIAITGGAGRIATQLRDFLRPVVQHIRLIDVRPAKELASSESFFEGNLADADAMRAALDGMDGVIHLGGLPNEAGIDDMLQTNILGTYNLYDAARATGVNRVVFASSNHTTGFYPRSETITPFDVPRPDTRYGLSKCWGEMVAGFYYDKAGISTLSIRIGNAAAYPNSERTAAIWISPRDLYQLVWIGLTHPEIAAAVVYGVSRNDSGWWRDETAERLGYRPQDHSRDHLRIEQIAESAVAAFFQGGSFCETEHDGQVRQRDRNGLVVPGKAGA</sequence>
<evidence type="ECO:0000259" key="4">
    <source>
        <dbReference type="Pfam" id="PF01370"/>
    </source>
</evidence>
<dbReference type="Proteomes" id="UP000028186">
    <property type="component" value="Plasmid pHAMBI1141a"/>
</dbReference>
<dbReference type="InterPro" id="IPR036291">
    <property type="entry name" value="NAD(P)-bd_dom_sf"/>
</dbReference>
<evidence type="ECO:0000256" key="1">
    <source>
        <dbReference type="ARBA" id="ARBA00007637"/>
    </source>
</evidence>
<dbReference type="PANTHER" id="PTHR43103:SF5">
    <property type="entry name" value="4-EPIMERASE, PUTATIVE (AFU_ORTHOLOGUE AFUA_7G00360)-RELATED"/>
    <property type="match status" value="1"/>
</dbReference>
<comment type="similarity">
    <text evidence="1">Belongs to the NAD(P)-dependent epimerase/dehydratase family.</text>
</comment>
<dbReference type="InterPro" id="IPR001509">
    <property type="entry name" value="Epimerase_deHydtase"/>
</dbReference>
<evidence type="ECO:0000256" key="2">
    <source>
        <dbReference type="ARBA" id="ARBA00023002"/>
    </source>
</evidence>
<dbReference type="EMBL" id="HG938356">
    <property type="protein sequence ID" value="CDN57873.1"/>
    <property type="molecule type" value="Genomic_DNA"/>
</dbReference>
<proteinExistence type="inferred from homology"/>
<dbReference type="PANTHER" id="PTHR43103">
    <property type="entry name" value="NUCLEOSIDE-DIPHOSPHATE-SUGAR EPIMERASE"/>
    <property type="match status" value="1"/>
</dbReference>
<dbReference type="GO" id="GO:0016491">
    <property type="term" value="F:oxidoreductase activity"/>
    <property type="evidence" value="ECO:0007669"/>
    <property type="project" value="UniProtKB-KW"/>
</dbReference>
<keyword evidence="3" id="KW-0520">NAD</keyword>
<feature type="domain" description="NAD-dependent epimerase/dehydratase" evidence="4">
    <location>
        <begin position="12"/>
        <end position="176"/>
    </location>
</feature>